<feature type="compositionally biased region" description="Low complexity" evidence="6">
    <location>
        <begin position="927"/>
        <end position="947"/>
    </location>
</feature>
<keyword evidence="7" id="KW-1185">Reference proteome</keyword>
<reference evidence="8" key="1">
    <citation type="submission" date="2025-08" db="UniProtKB">
        <authorList>
            <consortium name="RefSeq"/>
        </authorList>
    </citation>
    <scope>IDENTIFICATION</scope>
</reference>
<dbReference type="InterPro" id="IPR033290">
    <property type="entry name" value="CCDC39"/>
</dbReference>
<evidence type="ECO:0000313" key="8">
    <source>
        <dbReference type="RefSeq" id="XP_028283349.1"/>
    </source>
</evidence>
<evidence type="ECO:0000256" key="6">
    <source>
        <dbReference type="SAM" id="MobiDB-lite"/>
    </source>
</evidence>
<dbReference type="Gene3D" id="1.20.5.170">
    <property type="match status" value="1"/>
</dbReference>
<gene>
    <name evidence="8" type="primary">LOC114449722</name>
</gene>
<feature type="region of interest" description="Disordered" evidence="6">
    <location>
        <begin position="870"/>
        <end position="954"/>
    </location>
</feature>
<name>A0A6P7K2B9_9TELE</name>
<dbReference type="GO" id="GO:0036159">
    <property type="term" value="P:inner dynein arm assembly"/>
    <property type="evidence" value="ECO:0007669"/>
    <property type="project" value="InterPro"/>
</dbReference>
<keyword evidence="3 5" id="KW-0175">Coiled coil</keyword>
<evidence type="ECO:0000256" key="4">
    <source>
        <dbReference type="ARBA" id="ARBA00045182"/>
    </source>
</evidence>
<dbReference type="GeneID" id="114449722"/>
<dbReference type="GO" id="GO:0060285">
    <property type="term" value="P:cilium-dependent cell motility"/>
    <property type="evidence" value="ECO:0007669"/>
    <property type="project" value="TreeGrafter"/>
</dbReference>
<dbReference type="OrthoDB" id="10259720at2759"/>
<feature type="coiled-coil region" evidence="5">
    <location>
        <begin position="678"/>
        <end position="830"/>
    </location>
</feature>
<evidence type="ECO:0000256" key="2">
    <source>
        <dbReference type="ARBA" id="ARBA00016725"/>
    </source>
</evidence>
<dbReference type="AlphaFoldDB" id="A0A6P7K2B9"/>
<dbReference type="PANTHER" id="PTHR18962">
    <property type="entry name" value="COILED-COIL DOMAIN-CONTAINING PROTEIN 39"/>
    <property type="match status" value="1"/>
</dbReference>
<feature type="coiled-coil region" evidence="5">
    <location>
        <begin position="40"/>
        <end position="141"/>
    </location>
</feature>
<protein>
    <recommendedName>
        <fullName evidence="2">Coiled-coil domain-containing protein 39</fullName>
    </recommendedName>
</protein>
<accession>A0A6P7K2B9</accession>
<proteinExistence type="inferred from homology"/>
<evidence type="ECO:0000313" key="7">
    <source>
        <dbReference type="Proteomes" id="UP000515145"/>
    </source>
</evidence>
<organism evidence="7 8">
    <name type="scientific">Parambassis ranga</name>
    <name type="common">Indian glassy fish</name>
    <dbReference type="NCBI Taxonomy" id="210632"/>
    <lineage>
        <taxon>Eukaryota</taxon>
        <taxon>Metazoa</taxon>
        <taxon>Chordata</taxon>
        <taxon>Craniata</taxon>
        <taxon>Vertebrata</taxon>
        <taxon>Euteleostomi</taxon>
        <taxon>Actinopterygii</taxon>
        <taxon>Neopterygii</taxon>
        <taxon>Teleostei</taxon>
        <taxon>Neoteleostei</taxon>
        <taxon>Acanthomorphata</taxon>
        <taxon>Ovalentaria</taxon>
        <taxon>Ambassidae</taxon>
        <taxon>Parambassis</taxon>
    </lineage>
</organism>
<dbReference type="FunCoup" id="A0A6P7K2B9">
    <property type="interactions" value="94"/>
</dbReference>
<comment type="similarity">
    <text evidence="1">Belongs to the CCDC39 family.</text>
</comment>
<evidence type="ECO:0000256" key="3">
    <source>
        <dbReference type="ARBA" id="ARBA00023054"/>
    </source>
</evidence>
<evidence type="ECO:0000256" key="5">
    <source>
        <dbReference type="SAM" id="Coils"/>
    </source>
</evidence>
<feature type="compositionally biased region" description="Low complexity" evidence="6">
    <location>
        <begin position="881"/>
        <end position="912"/>
    </location>
</feature>
<dbReference type="GO" id="GO:0005576">
    <property type="term" value="C:extracellular region"/>
    <property type="evidence" value="ECO:0007669"/>
    <property type="project" value="GOC"/>
</dbReference>
<evidence type="ECO:0000256" key="1">
    <source>
        <dbReference type="ARBA" id="ARBA00005805"/>
    </source>
</evidence>
<dbReference type="RefSeq" id="XP_028283349.1">
    <property type="nucleotide sequence ID" value="XM_028427548.1"/>
</dbReference>
<feature type="coiled-coil region" evidence="5">
    <location>
        <begin position="589"/>
        <end position="648"/>
    </location>
</feature>
<feature type="coiled-coil region" evidence="5">
    <location>
        <begin position="240"/>
        <end position="477"/>
    </location>
</feature>
<dbReference type="GO" id="GO:0060287">
    <property type="term" value="P:epithelial cilium movement involved in determination of left/right asymmetry"/>
    <property type="evidence" value="ECO:0007669"/>
    <property type="project" value="TreeGrafter"/>
</dbReference>
<dbReference type="InParanoid" id="A0A6P7K2B9"/>
<dbReference type="Proteomes" id="UP000515145">
    <property type="component" value="Chromosome 17"/>
</dbReference>
<dbReference type="PANTHER" id="PTHR18962:SF0">
    <property type="entry name" value="COILED-COIL DOMAIN-CONTAINING PROTEIN 39"/>
    <property type="match status" value="1"/>
</dbReference>
<comment type="function">
    <text evidence="4">Required for assembly of dynein regulatory complex (DRC) and inner dynein arm (IDA) complexes, which are responsible for ciliary beat regulation, thereby playing a central role in motility in cilia and flagella. Probably acts together with CCDC40 to form a molecular ruler that determines the 96 nanometer (nm) repeat length and arrangements of components in cilia and flagella. Not required for outer dynein arm complexes assembly.</text>
</comment>
<dbReference type="Pfam" id="PF24161">
    <property type="entry name" value="CCDC39"/>
    <property type="match status" value="1"/>
</dbReference>
<dbReference type="GO" id="GO:0005930">
    <property type="term" value="C:axoneme"/>
    <property type="evidence" value="ECO:0007669"/>
    <property type="project" value="InterPro"/>
</dbReference>
<sequence length="954" mass="110612">MEIMSGVLDPVLAEVGWDSRYAVPELNAENKALLEEICRKERERTQLEDKLEKNKEQKKNMANYLKNIKEELENTEALCEAKEREIELEKHLTALAERETSRLTQDTAKMENELSSLGERKNTLENNIFKAKQKLEEFRQQMNWDQQTMDCFLEESAGKYEDTMAINKYAQQDEQRIKSLILVIEKKSVEANEKLKALDKEKTETKLAQLALDKVTENLQQAHLETQQLTHLWENTIKYMKQQDAEMQQCALQLAQANQKLREKKAAIAEKKHLMEIQRNNRKETERKSAVANKQAVKLRQELKGQESDFGRLQDELKSCKGNLERKTSDVKMLTSHISTMKKDIQDYNDKLKEAKIHNAALEEKLKVVTQTALSEEERAAQMEQFLRDEEQASKELDIQLRDYNSELSHHKEHLQAVRMKKEDSAAQVSRSKSTIVRLHNQLKKQEEEVTRQQTILRKVDSRNNALNKKLERLRGDDIPSDEKQMLDVKIAELTKHLEEKKTTAKMLTDMLKESETHIRCQKKEMEKSAAQKKDLTDKVEELNLFCSTSEKDLKKVRQRKQDSMVEHKFMKLEVERMRDLLYNKADRVLSLEKRKLNLQKAMKEREDEIKVYKEMLSQQLKLGEQERQRLSAELNEKLSKIETLKKRFEVVTLTKAGPEAEGEHSQAYYITKVAQEKGELKQKGDELDAKIHKLEQENSALENTNQLFSNSNSVYRKSFNKAEESSPDYQEKLKLEEQLRAAEVKLKDNKRQIQELQQDMQERNKTLQNLQQEEQEEGEKMRINQTLLEKLNKDITVQKEKIDRATKQCSKLTKQIRSAKKTKSETLEEKDIKVTEMKEFNKVIDKMLNEAMEKNPDVRPALEKYFLQDNLSLPPPPSTPSSQRSFRTNSARSSTTSRPPASSASSRGASAPQPPTVKMVGLDLNLPVTSSPLTTSRRSSSGSSTKSESKSEG</sequence>